<dbReference type="EMBL" id="MLKD01000012">
    <property type="protein sequence ID" value="OQE21259.1"/>
    <property type="molecule type" value="Genomic_DNA"/>
</dbReference>
<feature type="compositionally biased region" description="Acidic residues" evidence="1">
    <location>
        <begin position="299"/>
        <end position="315"/>
    </location>
</feature>
<keyword evidence="3" id="KW-1185">Reference proteome</keyword>
<evidence type="ECO:0000256" key="1">
    <source>
        <dbReference type="SAM" id="MobiDB-lite"/>
    </source>
</evidence>
<evidence type="ECO:0000313" key="3">
    <source>
        <dbReference type="Proteomes" id="UP000191285"/>
    </source>
</evidence>
<protein>
    <submittedName>
        <fullName evidence="2">Uncharacterized protein</fullName>
    </submittedName>
</protein>
<sequence length="341" mass="39524">MTLFNRRVVPLWVLEHQKRQRDISTLLTFLEESPGDDIISEDEMEGCIEVNSLDYDTGTTASTSNTTPYFGRRFDLRLPRASRFFKAQHRLQEAEGLRQSKKDYKVCDEVAHEIDFQIGRHIEELDIDNKAPYELQNINDDASYGRKLIRSATKSLFKIRRAMEVVEERQNHCIVLLELDAYPDPEKPAITEFQVMLEIMQLGGWERDSCWELKDRTVSMHKKVHHVVPVLMVSVYRGGQVRVIWGYFDQKLKVQLTSLQQFTSSNLFNNLSDIAQWALPVVREDTTHLIAMSSIAELKEEDEEDEEDISVENEEITAQQDIKQPAPSSTFKSTKKRIKGK</sequence>
<name>A0A1V6T5R0_9EURO</name>
<organism evidence="2 3">
    <name type="scientific">Penicillium steckii</name>
    <dbReference type="NCBI Taxonomy" id="303698"/>
    <lineage>
        <taxon>Eukaryota</taxon>
        <taxon>Fungi</taxon>
        <taxon>Dikarya</taxon>
        <taxon>Ascomycota</taxon>
        <taxon>Pezizomycotina</taxon>
        <taxon>Eurotiomycetes</taxon>
        <taxon>Eurotiomycetidae</taxon>
        <taxon>Eurotiales</taxon>
        <taxon>Aspergillaceae</taxon>
        <taxon>Penicillium</taxon>
    </lineage>
</organism>
<proteinExistence type="predicted"/>
<feature type="compositionally biased region" description="Polar residues" evidence="1">
    <location>
        <begin position="317"/>
        <end position="332"/>
    </location>
</feature>
<feature type="region of interest" description="Disordered" evidence="1">
    <location>
        <begin position="298"/>
        <end position="341"/>
    </location>
</feature>
<accession>A0A1V6T5R0</accession>
<dbReference type="AlphaFoldDB" id="A0A1V6T5R0"/>
<comment type="caution">
    <text evidence="2">The sequence shown here is derived from an EMBL/GenBank/DDBJ whole genome shotgun (WGS) entry which is preliminary data.</text>
</comment>
<dbReference type="Proteomes" id="UP000191285">
    <property type="component" value="Unassembled WGS sequence"/>
</dbReference>
<dbReference type="OrthoDB" id="4357484at2759"/>
<gene>
    <name evidence="2" type="ORF">PENSTE_c012G02919</name>
</gene>
<evidence type="ECO:0000313" key="2">
    <source>
        <dbReference type="EMBL" id="OQE21259.1"/>
    </source>
</evidence>
<reference evidence="3" key="1">
    <citation type="journal article" date="2017" name="Nat. Microbiol.">
        <title>Global analysis of biosynthetic gene clusters reveals vast potential of secondary metabolite production in Penicillium species.</title>
        <authorList>
            <person name="Nielsen J.C."/>
            <person name="Grijseels S."/>
            <person name="Prigent S."/>
            <person name="Ji B."/>
            <person name="Dainat J."/>
            <person name="Nielsen K.F."/>
            <person name="Frisvad J.C."/>
            <person name="Workman M."/>
            <person name="Nielsen J."/>
        </authorList>
    </citation>
    <scope>NUCLEOTIDE SEQUENCE [LARGE SCALE GENOMIC DNA]</scope>
    <source>
        <strain evidence="3">IBT 24891</strain>
    </source>
</reference>